<feature type="coiled-coil region" evidence="1">
    <location>
        <begin position="4"/>
        <end position="31"/>
    </location>
</feature>
<dbReference type="PANTHER" id="PTHR39639">
    <property type="entry name" value="CHROMOSOME 16, WHOLE GENOME SHOTGUN SEQUENCE"/>
    <property type="match status" value="1"/>
</dbReference>
<gene>
    <name evidence="3" type="ORF">COB67_04935</name>
</gene>
<dbReference type="EMBL" id="NVSR01000020">
    <property type="protein sequence ID" value="PCI29085.1"/>
    <property type="molecule type" value="Genomic_DNA"/>
</dbReference>
<evidence type="ECO:0000313" key="3">
    <source>
        <dbReference type="EMBL" id="PCI29085.1"/>
    </source>
</evidence>
<evidence type="ECO:0000256" key="1">
    <source>
        <dbReference type="SAM" id="Coils"/>
    </source>
</evidence>
<sequence>MKSKSKGEVHLEKSRDEIDRAEKEIREKQKFIDYQVRAFPISVIVEKFKDLTDEDGELIEKSELFIPDNHRGFVWNTKLQSKFIESILLDLPIPFLFVADIYDEGEENEGRIEIIDGAQRIQTISSFLNGELVLDNLKQLETLNGFRFQDLPKARRFRFNRTPLRMIELRGTADKEVRQDIFERINISGVMFSKMEIRKYSIGGKLHDLIQRCAESPLFKEVCPISETRAKRQEGPELVLRFFAYTNNYLNLKKSVVDFLDDYLKAGNELSDTSIDKMEKEFIQVLEYVKKYFPSGFSKSETNRSVPRIRFEAIAVGVTLAFRKASKLKSPNLDWLTDTEFLNHTRSDASNSAPRVQGRIEYVRDQLLS</sequence>
<dbReference type="InterPro" id="IPR004919">
    <property type="entry name" value="GmrSD_N"/>
</dbReference>
<organism evidence="3 4">
    <name type="scientific">SAR324 cluster bacterium</name>
    <dbReference type="NCBI Taxonomy" id="2024889"/>
    <lineage>
        <taxon>Bacteria</taxon>
        <taxon>Deltaproteobacteria</taxon>
        <taxon>SAR324 cluster</taxon>
    </lineage>
</organism>
<dbReference type="PANTHER" id="PTHR39639:SF1">
    <property type="entry name" value="DUF262 DOMAIN-CONTAINING PROTEIN"/>
    <property type="match status" value="1"/>
</dbReference>
<name>A0A2A4T7H5_9DELT</name>
<accession>A0A2A4T7H5</accession>
<comment type="caution">
    <text evidence="3">The sequence shown here is derived from an EMBL/GenBank/DDBJ whole genome shotgun (WGS) entry which is preliminary data.</text>
</comment>
<keyword evidence="1" id="KW-0175">Coiled coil</keyword>
<evidence type="ECO:0000259" key="2">
    <source>
        <dbReference type="Pfam" id="PF03235"/>
    </source>
</evidence>
<reference evidence="4" key="1">
    <citation type="submission" date="2017-08" db="EMBL/GenBank/DDBJ databases">
        <title>A dynamic microbial community with high functional redundancy inhabits the cold, oxic subseafloor aquifer.</title>
        <authorList>
            <person name="Tully B.J."/>
            <person name="Wheat C.G."/>
            <person name="Glazer B.T."/>
            <person name="Huber J.A."/>
        </authorList>
    </citation>
    <scope>NUCLEOTIDE SEQUENCE [LARGE SCALE GENOMIC DNA]</scope>
</reference>
<dbReference type="Proteomes" id="UP000218113">
    <property type="component" value="Unassembled WGS sequence"/>
</dbReference>
<evidence type="ECO:0000313" key="4">
    <source>
        <dbReference type="Proteomes" id="UP000218113"/>
    </source>
</evidence>
<dbReference type="Pfam" id="PF03235">
    <property type="entry name" value="GmrSD_N"/>
    <property type="match status" value="1"/>
</dbReference>
<feature type="domain" description="GmrSD restriction endonucleases N-terminal" evidence="2">
    <location>
        <begin position="57"/>
        <end position="199"/>
    </location>
</feature>
<protein>
    <recommendedName>
        <fullName evidence="2">GmrSD restriction endonucleases N-terminal domain-containing protein</fullName>
    </recommendedName>
</protein>
<proteinExistence type="predicted"/>
<dbReference type="AlphaFoldDB" id="A0A2A4T7H5"/>